<dbReference type="InterPro" id="IPR011057">
    <property type="entry name" value="Mss4-like_sf"/>
</dbReference>
<name>A0A2P7ZDP8_9PEZI</name>
<dbReference type="OrthoDB" id="5422068at2759"/>
<dbReference type="AlphaFoldDB" id="A0A2P7ZDP8"/>
<dbReference type="STRING" id="40998.A0A2P7ZDP8"/>
<dbReference type="SUPFAM" id="SSF51316">
    <property type="entry name" value="Mss4-like"/>
    <property type="match status" value="1"/>
</dbReference>
<evidence type="ECO:0000313" key="1">
    <source>
        <dbReference type="EMBL" id="PSK46343.1"/>
    </source>
</evidence>
<proteinExistence type="predicted"/>
<dbReference type="EMBL" id="NHZQ01000236">
    <property type="protein sequence ID" value="PSK46343.1"/>
    <property type="molecule type" value="Genomic_DNA"/>
</dbReference>
<accession>A0A2P7ZDP8</accession>
<reference evidence="1 2" key="1">
    <citation type="submission" date="2017-05" db="EMBL/GenBank/DDBJ databases">
        <title>Draft genome sequence of Elsinoe australis.</title>
        <authorList>
            <person name="Cheng Q."/>
        </authorList>
    </citation>
    <scope>NUCLEOTIDE SEQUENCE [LARGE SCALE GENOMIC DNA]</scope>
    <source>
        <strain evidence="1 2">NL1</strain>
    </source>
</reference>
<comment type="caution">
    <text evidence="1">The sequence shown here is derived from an EMBL/GenBank/DDBJ whole genome shotgun (WGS) entry which is preliminary data.</text>
</comment>
<gene>
    <name evidence="1" type="ORF">B9Z65_5311</name>
</gene>
<evidence type="ECO:0000313" key="2">
    <source>
        <dbReference type="Proteomes" id="UP000243723"/>
    </source>
</evidence>
<protein>
    <submittedName>
        <fullName evidence="1">Uncharacterized protein</fullName>
    </submittedName>
</protein>
<sequence length="134" mass="14858">MPQAWVTFDLQPKKEGHSLVQSYAAHDVVMLAECIIEETSLRVYKSSMDVHRNFCGACGSTLTWASDDNEKAGYGPILDLTVGTLDRDSILKVKPDRVGLWNDGIPWIRELLRNGDEGLVVNQEAIVSVVVEDV</sequence>
<dbReference type="Proteomes" id="UP000243723">
    <property type="component" value="Unassembled WGS sequence"/>
</dbReference>
<organism evidence="1 2">
    <name type="scientific">Elsinoe australis</name>
    <dbReference type="NCBI Taxonomy" id="40998"/>
    <lineage>
        <taxon>Eukaryota</taxon>
        <taxon>Fungi</taxon>
        <taxon>Dikarya</taxon>
        <taxon>Ascomycota</taxon>
        <taxon>Pezizomycotina</taxon>
        <taxon>Dothideomycetes</taxon>
        <taxon>Dothideomycetidae</taxon>
        <taxon>Myriangiales</taxon>
        <taxon>Elsinoaceae</taxon>
        <taxon>Elsinoe</taxon>
    </lineage>
</organism>
<keyword evidence="2" id="KW-1185">Reference proteome</keyword>
<dbReference type="Gene3D" id="3.90.1590.10">
    <property type="entry name" value="glutathione-dependent formaldehyde- activating enzyme (gfa)"/>
    <property type="match status" value="1"/>
</dbReference>